<sequence length="293" mass="33271">MAVLSKDKRADRIEKEAPDFAPHFFVIGAMKAGTTTLHRYLDQRNDISMARIKEADYFLQDAEQGLGVEWYKAQFDLTRSCLGEASPNYTKYDVFTGVPKRIHAVAPDVKFIFSARDPVARFASHYRHSWLHGHMRVAPQDLLSSDNGHHMIECSRYAAQIEKYLAYFDRRQLLIIDFETLCDSPQTVLDEIAGFLGLATQHVSELAATNTADEVARIPPFIKRAARSKLARRVDRFFPDGTRQALGRVLSRRDPIEVPVLGKEVLQAASELLRDDAARFRKIAGMEFAQWSV</sequence>
<dbReference type="SUPFAM" id="SSF52540">
    <property type="entry name" value="P-loop containing nucleoside triphosphate hydrolases"/>
    <property type="match status" value="1"/>
</dbReference>
<dbReference type="PANTHER" id="PTHR10605:SF56">
    <property type="entry name" value="BIFUNCTIONAL HEPARAN SULFATE N-DEACETYLASE_N-SULFOTRANSFERASE"/>
    <property type="match status" value="1"/>
</dbReference>
<feature type="domain" description="Sulfotransferase" evidence="3">
    <location>
        <begin position="22"/>
        <end position="201"/>
    </location>
</feature>
<name>A0ABZ2TGS5_9RHOB</name>
<evidence type="ECO:0000256" key="2">
    <source>
        <dbReference type="ARBA" id="ARBA00023180"/>
    </source>
</evidence>
<gene>
    <name evidence="4" type="ORF">RZS32_002730</name>
</gene>
<evidence type="ECO:0000313" key="5">
    <source>
        <dbReference type="Proteomes" id="UP001281305"/>
    </source>
</evidence>
<dbReference type="RefSeq" id="WP_317055500.1">
    <property type="nucleotide sequence ID" value="NZ_CP146606.1"/>
</dbReference>
<dbReference type="EMBL" id="CP146606">
    <property type="protein sequence ID" value="WYK18821.1"/>
    <property type="molecule type" value="Genomic_DNA"/>
</dbReference>
<keyword evidence="2" id="KW-0325">Glycoprotein</keyword>
<dbReference type="InterPro" id="IPR027417">
    <property type="entry name" value="P-loop_NTPase"/>
</dbReference>
<dbReference type="InterPro" id="IPR000863">
    <property type="entry name" value="Sulfotransferase_dom"/>
</dbReference>
<dbReference type="InterPro" id="IPR037359">
    <property type="entry name" value="NST/OST"/>
</dbReference>
<organism evidence="4 5">
    <name type="scientific">Roseovarius rhodophyticola</name>
    <dbReference type="NCBI Taxonomy" id="3080827"/>
    <lineage>
        <taxon>Bacteria</taxon>
        <taxon>Pseudomonadati</taxon>
        <taxon>Pseudomonadota</taxon>
        <taxon>Alphaproteobacteria</taxon>
        <taxon>Rhodobacterales</taxon>
        <taxon>Roseobacteraceae</taxon>
        <taxon>Roseovarius</taxon>
    </lineage>
</organism>
<keyword evidence="5" id="KW-1185">Reference proteome</keyword>
<dbReference type="Gene3D" id="3.40.50.300">
    <property type="entry name" value="P-loop containing nucleotide triphosphate hydrolases"/>
    <property type="match status" value="1"/>
</dbReference>
<protein>
    <submittedName>
        <fullName evidence="4">Sulfotransferase</fullName>
        <ecNumber evidence="4">2.8.2.-</ecNumber>
    </submittedName>
</protein>
<dbReference type="PANTHER" id="PTHR10605">
    <property type="entry name" value="HEPARAN SULFATE SULFOTRANSFERASE"/>
    <property type="match status" value="1"/>
</dbReference>
<reference evidence="4 5" key="1">
    <citation type="submission" date="2024-02" db="EMBL/GenBank/DDBJ databases">
        <title>Roseovarius strain W115 nov., isolated from a marine algae.</title>
        <authorList>
            <person name="Lee M.W."/>
            <person name="Lee J.K."/>
            <person name="Kim J.M."/>
            <person name="Choi D.G."/>
            <person name="Baek J.H."/>
            <person name="Bayburt H."/>
            <person name="Jung J.J."/>
            <person name="Han D.M."/>
            <person name="Jeon C.O."/>
        </authorList>
    </citation>
    <scope>NUCLEOTIDE SEQUENCE [LARGE SCALE GENOMIC DNA]</scope>
    <source>
        <strain evidence="4 5">W115</strain>
    </source>
</reference>
<keyword evidence="1 4" id="KW-0808">Transferase</keyword>
<evidence type="ECO:0000313" key="4">
    <source>
        <dbReference type="EMBL" id="WYK18821.1"/>
    </source>
</evidence>
<proteinExistence type="predicted"/>
<evidence type="ECO:0000256" key="1">
    <source>
        <dbReference type="ARBA" id="ARBA00022679"/>
    </source>
</evidence>
<dbReference type="EC" id="2.8.2.-" evidence="4"/>
<dbReference type="Proteomes" id="UP001281305">
    <property type="component" value="Chromosome"/>
</dbReference>
<dbReference type="Pfam" id="PF00685">
    <property type="entry name" value="Sulfotransfer_1"/>
    <property type="match status" value="1"/>
</dbReference>
<evidence type="ECO:0000259" key="3">
    <source>
        <dbReference type="Pfam" id="PF00685"/>
    </source>
</evidence>
<dbReference type="GO" id="GO:0016740">
    <property type="term" value="F:transferase activity"/>
    <property type="evidence" value="ECO:0007669"/>
    <property type="project" value="UniProtKB-KW"/>
</dbReference>
<accession>A0ABZ2TGS5</accession>